<feature type="region of interest" description="Disordered" evidence="2">
    <location>
        <begin position="1"/>
        <end position="24"/>
    </location>
</feature>
<evidence type="ECO:0000259" key="3">
    <source>
        <dbReference type="PROSITE" id="PS50217"/>
    </source>
</evidence>
<dbReference type="GO" id="GO:0003700">
    <property type="term" value="F:DNA-binding transcription factor activity"/>
    <property type="evidence" value="ECO:0007669"/>
    <property type="project" value="InterPro"/>
</dbReference>
<name>A0A9C7Q2A6_9RHOD</name>
<dbReference type="PROSITE" id="PS50217">
    <property type="entry name" value="BZIP"/>
    <property type="match status" value="1"/>
</dbReference>
<dbReference type="EMBL" id="BQMJ01000063">
    <property type="protein sequence ID" value="GJQ15029.1"/>
    <property type="molecule type" value="Genomic_DNA"/>
</dbReference>
<dbReference type="OrthoDB" id="674948at2759"/>
<dbReference type="Gene3D" id="1.20.5.170">
    <property type="match status" value="1"/>
</dbReference>
<organism evidence="4 5">
    <name type="scientific">Galdieria partita</name>
    <dbReference type="NCBI Taxonomy" id="83374"/>
    <lineage>
        <taxon>Eukaryota</taxon>
        <taxon>Rhodophyta</taxon>
        <taxon>Bangiophyceae</taxon>
        <taxon>Galdieriales</taxon>
        <taxon>Galdieriaceae</taxon>
        <taxon>Galdieria</taxon>
    </lineage>
</organism>
<dbReference type="SUPFAM" id="SSF57959">
    <property type="entry name" value="Leucine zipper domain"/>
    <property type="match status" value="1"/>
</dbReference>
<evidence type="ECO:0000313" key="5">
    <source>
        <dbReference type="Proteomes" id="UP001061958"/>
    </source>
</evidence>
<keyword evidence="1" id="KW-0175">Coiled coil</keyword>
<feature type="region of interest" description="Disordered" evidence="2">
    <location>
        <begin position="83"/>
        <end position="107"/>
    </location>
</feature>
<reference evidence="4" key="1">
    <citation type="journal article" date="2022" name="Proc. Natl. Acad. Sci. U.S.A.">
        <title>Life cycle and functional genomics of the unicellular red alga Galdieria for elucidating algal and plant evolution and industrial use.</title>
        <authorList>
            <person name="Hirooka S."/>
            <person name="Itabashi T."/>
            <person name="Ichinose T.M."/>
            <person name="Onuma R."/>
            <person name="Fujiwara T."/>
            <person name="Yamashita S."/>
            <person name="Jong L.W."/>
            <person name="Tomita R."/>
            <person name="Iwane A.H."/>
            <person name="Miyagishima S.Y."/>
        </authorList>
    </citation>
    <scope>NUCLEOTIDE SEQUENCE</scope>
    <source>
        <strain evidence="4">NBRC 102759</strain>
    </source>
</reference>
<dbReference type="CDD" id="cd14686">
    <property type="entry name" value="bZIP"/>
    <property type="match status" value="1"/>
</dbReference>
<evidence type="ECO:0000313" key="4">
    <source>
        <dbReference type="EMBL" id="GJQ15029.1"/>
    </source>
</evidence>
<reference evidence="4" key="2">
    <citation type="submission" date="2022-01" db="EMBL/GenBank/DDBJ databases">
        <authorList>
            <person name="Hirooka S."/>
            <person name="Miyagishima S.Y."/>
        </authorList>
    </citation>
    <scope>NUCLEOTIDE SEQUENCE</scope>
    <source>
        <strain evidence="4">NBRC 102759</strain>
    </source>
</reference>
<feature type="compositionally biased region" description="Polar residues" evidence="2">
    <location>
        <begin position="83"/>
        <end position="98"/>
    </location>
</feature>
<feature type="region of interest" description="Disordered" evidence="2">
    <location>
        <begin position="251"/>
        <end position="337"/>
    </location>
</feature>
<comment type="caution">
    <text evidence="4">The sequence shown here is derived from an EMBL/GenBank/DDBJ whole genome shotgun (WGS) entry which is preliminary data.</text>
</comment>
<proteinExistence type="predicted"/>
<feature type="compositionally biased region" description="Polar residues" evidence="2">
    <location>
        <begin position="1"/>
        <end position="23"/>
    </location>
</feature>
<dbReference type="InterPro" id="IPR004827">
    <property type="entry name" value="bZIP"/>
</dbReference>
<sequence>MASTQVSTPSSLAGTPRYIQQQEQPDEVFHFPREQLGESRNLTTEEGNENPMNTLAALSESRLPFQTEQASNGAGFAFQQSDLQQSSKVDLNSTNNNEDSGRKFGSKRWRFGTNKSLCTASDKVGKKPRPRGYYSVNNNSDLSFLETPSISTYSSVAKTEPLLISSEPRSHSNMVPSMFVPSSSMVNSSIPMANADSSRTNVYRRSTILEDSSKHVTTYPNRGFSYMSQSARPIQGSCFRRQLTQSLEDTMNSDRNALNSLPAETPSQRRERRKLARAQVRAANQLQKRQARDRLKSMEQVAHASKPKNIDNVQASTVSPSEEFSYASSRQEDTLTEETKDVLDPKAIRAIRNREAALRSRQQAKARLKALETENAEFQQKVNLLERENMELRQELEKFKAFLQQKNVRLEHTEASCRATDF</sequence>
<evidence type="ECO:0000256" key="2">
    <source>
        <dbReference type="SAM" id="MobiDB-lite"/>
    </source>
</evidence>
<dbReference type="AlphaFoldDB" id="A0A9C7Q2A6"/>
<dbReference type="Proteomes" id="UP001061958">
    <property type="component" value="Unassembled WGS sequence"/>
</dbReference>
<accession>A0A9C7Q2A6</accession>
<feature type="coiled-coil region" evidence="1">
    <location>
        <begin position="354"/>
        <end position="402"/>
    </location>
</feature>
<protein>
    <recommendedName>
        <fullName evidence="3">BZIP domain-containing protein</fullName>
    </recommendedName>
</protein>
<dbReference type="SMART" id="SM00338">
    <property type="entry name" value="BRLZ"/>
    <property type="match status" value="1"/>
</dbReference>
<gene>
    <name evidence="4" type="ORF">GpartN1_g6820.t1</name>
</gene>
<dbReference type="InterPro" id="IPR046347">
    <property type="entry name" value="bZIP_sf"/>
</dbReference>
<evidence type="ECO:0000256" key="1">
    <source>
        <dbReference type="SAM" id="Coils"/>
    </source>
</evidence>
<feature type="domain" description="BZIP" evidence="3">
    <location>
        <begin position="349"/>
        <end position="406"/>
    </location>
</feature>
<feature type="compositionally biased region" description="Polar residues" evidence="2">
    <location>
        <begin position="311"/>
        <end position="329"/>
    </location>
</feature>
<keyword evidence="5" id="KW-1185">Reference proteome</keyword>